<proteinExistence type="predicted"/>
<dbReference type="Proteomes" id="UP000765891">
    <property type="component" value="Unassembled WGS sequence"/>
</dbReference>
<dbReference type="EMBL" id="JAGGKO010000002">
    <property type="protein sequence ID" value="MBP1954488.1"/>
    <property type="molecule type" value="Genomic_DNA"/>
</dbReference>
<dbReference type="EMBL" id="BMOO01000002">
    <property type="protein sequence ID" value="GGM61438.1"/>
    <property type="molecule type" value="Genomic_DNA"/>
</dbReference>
<evidence type="ECO:0000313" key="3">
    <source>
        <dbReference type="Proteomes" id="UP000614609"/>
    </source>
</evidence>
<protein>
    <submittedName>
        <fullName evidence="1">Uncharacterized protein</fullName>
    </submittedName>
</protein>
<dbReference type="Proteomes" id="UP000614609">
    <property type="component" value="Unassembled WGS sequence"/>
</dbReference>
<organism evidence="1 3">
    <name type="scientific">Halarchaeum rubridurum</name>
    <dbReference type="NCBI Taxonomy" id="489911"/>
    <lineage>
        <taxon>Archaea</taxon>
        <taxon>Methanobacteriati</taxon>
        <taxon>Methanobacteriota</taxon>
        <taxon>Stenosarchaea group</taxon>
        <taxon>Halobacteria</taxon>
        <taxon>Halobacteriales</taxon>
        <taxon>Halobacteriaceae</taxon>
    </lineage>
</organism>
<comment type="caution">
    <text evidence="1">The sequence shown here is derived from an EMBL/GenBank/DDBJ whole genome shotgun (WGS) entry which is preliminary data.</text>
</comment>
<reference evidence="1" key="1">
    <citation type="journal article" date="2014" name="Int. J. Syst. Evol. Microbiol.">
        <title>Complete genome sequence of Corynebacterium casei LMG S-19264T (=DSM 44701T), isolated from a smear-ripened cheese.</title>
        <authorList>
            <consortium name="US DOE Joint Genome Institute (JGI-PGF)"/>
            <person name="Walter F."/>
            <person name="Albersmeier A."/>
            <person name="Kalinowski J."/>
            <person name="Ruckert C."/>
        </authorList>
    </citation>
    <scope>NUCLEOTIDE SEQUENCE</scope>
    <source>
        <strain evidence="1">JCM 16108</strain>
    </source>
</reference>
<accession>A0A830FL63</accession>
<evidence type="ECO:0000313" key="1">
    <source>
        <dbReference type="EMBL" id="GGM61438.1"/>
    </source>
</evidence>
<reference evidence="2" key="3">
    <citation type="submission" date="2021-03" db="EMBL/GenBank/DDBJ databases">
        <title>Genomic Encyclopedia of Type Strains, Phase IV (KMG-IV): sequencing the most valuable type-strain genomes for metagenomic binning, comparative biology and taxonomic classification.</title>
        <authorList>
            <person name="Goeker M."/>
        </authorList>
    </citation>
    <scope>NUCLEOTIDE SEQUENCE</scope>
    <source>
        <strain evidence="2">DSM 22443</strain>
    </source>
</reference>
<sequence length="81" mass="8168">MTGVVPGGTASGPDETAATLAVRRALAACRPRAAALDAACRPRAAALDAATARDPLREHATLATHCHASTASGPFDTFIDL</sequence>
<dbReference type="RefSeq" id="WP_188870389.1">
    <property type="nucleotide sequence ID" value="NZ_BMOO01000002.1"/>
</dbReference>
<reference evidence="1" key="2">
    <citation type="submission" date="2020-09" db="EMBL/GenBank/DDBJ databases">
        <authorList>
            <person name="Sun Q."/>
            <person name="Ohkuma M."/>
        </authorList>
    </citation>
    <scope>NUCLEOTIDE SEQUENCE</scope>
    <source>
        <strain evidence="1">JCM 16108</strain>
    </source>
</reference>
<evidence type="ECO:0000313" key="2">
    <source>
        <dbReference type="EMBL" id="MBP1954488.1"/>
    </source>
</evidence>
<dbReference type="AlphaFoldDB" id="A0A830FL63"/>
<name>A0A830FL63_9EURY</name>
<gene>
    <name evidence="1" type="ORF">GCM10009017_09440</name>
    <name evidence="2" type="ORF">J2752_001400</name>
</gene>
<keyword evidence="3" id="KW-1185">Reference proteome</keyword>